<keyword evidence="2" id="KW-1185">Reference proteome</keyword>
<dbReference type="EMBL" id="UYYB01012627">
    <property type="protein sequence ID" value="VDM69551.1"/>
    <property type="molecule type" value="Genomic_DNA"/>
</dbReference>
<evidence type="ECO:0000313" key="2">
    <source>
        <dbReference type="Proteomes" id="UP000270094"/>
    </source>
</evidence>
<name>A0A3P7I8F9_STRVU</name>
<protein>
    <submittedName>
        <fullName evidence="1">Uncharacterized protein</fullName>
    </submittedName>
</protein>
<dbReference type="AlphaFoldDB" id="A0A3P7I8F9"/>
<accession>A0A3P7I8F9</accession>
<gene>
    <name evidence="1" type="ORF">SVUK_LOCUS4549</name>
</gene>
<organism evidence="1 2">
    <name type="scientific">Strongylus vulgaris</name>
    <name type="common">Blood worm</name>
    <dbReference type="NCBI Taxonomy" id="40348"/>
    <lineage>
        <taxon>Eukaryota</taxon>
        <taxon>Metazoa</taxon>
        <taxon>Ecdysozoa</taxon>
        <taxon>Nematoda</taxon>
        <taxon>Chromadorea</taxon>
        <taxon>Rhabditida</taxon>
        <taxon>Rhabditina</taxon>
        <taxon>Rhabditomorpha</taxon>
        <taxon>Strongyloidea</taxon>
        <taxon>Strongylidae</taxon>
        <taxon>Strongylus</taxon>
    </lineage>
</organism>
<sequence>MSVSENCELRKPVDATIQPWETPIAGVKYQTATLYAWKPQAMAANRHGRSLRGLPIQSVRTDWPDFEQLHNIRADLKATNGFCQIRPV</sequence>
<reference evidence="1 2" key="1">
    <citation type="submission" date="2018-11" db="EMBL/GenBank/DDBJ databases">
        <authorList>
            <consortium name="Pathogen Informatics"/>
        </authorList>
    </citation>
    <scope>NUCLEOTIDE SEQUENCE [LARGE SCALE GENOMIC DNA]</scope>
</reference>
<proteinExistence type="predicted"/>
<dbReference type="Proteomes" id="UP000270094">
    <property type="component" value="Unassembled WGS sequence"/>
</dbReference>
<evidence type="ECO:0000313" key="1">
    <source>
        <dbReference type="EMBL" id="VDM69551.1"/>
    </source>
</evidence>